<keyword evidence="2" id="KW-1185">Reference proteome</keyword>
<dbReference type="SUPFAM" id="SSF52540">
    <property type="entry name" value="P-loop containing nucleoside triphosphate hydrolases"/>
    <property type="match status" value="1"/>
</dbReference>
<dbReference type="Proteomes" id="UP001597468">
    <property type="component" value="Unassembled WGS sequence"/>
</dbReference>
<evidence type="ECO:0008006" key="3">
    <source>
        <dbReference type="Google" id="ProtNLM"/>
    </source>
</evidence>
<name>A0ABW5IXJ7_9FLAO</name>
<evidence type="ECO:0000313" key="2">
    <source>
        <dbReference type="Proteomes" id="UP001597468"/>
    </source>
</evidence>
<sequence>MTETGIHPNVSLKKAGIRHTEQNIIEYFSALFSISFAKSHNFKGAWYNFAFLKPTTELKEKYRFQSEMLLITNSYENFDTRTFDYVDKLMFEYQNRLDKLCVILISGDKKIKSKITSLAQQNPETRIIIPFSYLDFFKSNPQEIIKQRLKEFFYGRDLFAFESPLQNDAYFYGRTETVQFFYDKYKSGENSGLFGLRKIGKTSVLYALKRYLNLRSESAVFIDCQEPAFHKRRWNESLEFISNQLLNEIINSTHPELNIKLSTNYTEKDASTSFEEDMIKIHDAIGGNRLLLIFDEIENITFDISPSEHWTSDNDFILFWQSIRSIYQKNQGLFSFIIAGVNPKTIETGLIGSYDNPIYRMITPTYLKLFNHSNVSDMVKNIGNYMGLDFDEEIITFLTDDFGGHPFLIRQVCSKIHRETTSKRPAKVTKFYYREQKENFDRHLSDYVELIVDVLKNWYPQEFELLEHLVLGNLKEFEKISSISDKTINHLLGYNLIEKSDNDVYHVKINAVKNYILDQTKIQHSYAKIEDKWATITKKRNSLELKLRNVLKLSLRFKFGSAKSKSEFLKIIEEKRRERLNNLNLNEIFSDSGEVYFLDIQKYISKNWADFEKIFVDKGKFEIYMGLSNENRIDAHAKDINQEDMTITLSALSWLTEKCDNFLE</sequence>
<reference evidence="2" key="1">
    <citation type="journal article" date="2019" name="Int. J. Syst. Evol. Microbiol.">
        <title>The Global Catalogue of Microorganisms (GCM) 10K type strain sequencing project: providing services to taxonomists for standard genome sequencing and annotation.</title>
        <authorList>
            <consortium name="The Broad Institute Genomics Platform"/>
            <consortium name="The Broad Institute Genome Sequencing Center for Infectious Disease"/>
            <person name="Wu L."/>
            <person name="Ma J."/>
        </authorList>
    </citation>
    <scope>NUCLEOTIDE SEQUENCE [LARGE SCALE GENOMIC DNA]</scope>
    <source>
        <strain evidence="2">KCTC 42585</strain>
    </source>
</reference>
<dbReference type="Gene3D" id="3.40.50.300">
    <property type="entry name" value="P-loop containing nucleotide triphosphate hydrolases"/>
    <property type="match status" value="1"/>
</dbReference>
<proteinExistence type="predicted"/>
<protein>
    <recommendedName>
        <fullName evidence="3">ATP-binding protein</fullName>
    </recommendedName>
</protein>
<dbReference type="PANTHER" id="PTHR34301:SF8">
    <property type="entry name" value="ATPASE DOMAIN-CONTAINING PROTEIN"/>
    <property type="match status" value="1"/>
</dbReference>
<comment type="caution">
    <text evidence="1">The sequence shown here is derived from an EMBL/GenBank/DDBJ whole genome shotgun (WGS) entry which is preliminary data.</text>
</comment>
<accession>A0ABW5IXJ7</accession>
<dbReference type="RefSeq" id="WP_380751921.1">
    <property type="nucleotide sequence ID" value="NZ_JBHULT010000009.1"/>
</dbReference>
<organism evidence="1 2">
    <name type="scientific">Salinimicrobium flavum</name>
    <dbReference type="NCBI Taxonomy" id="1737065"/>
    <lineage>
        <taxon>Bacteria</taxon>
        <taxon>Pseudomonadati</taxon>
        <taxon>Bacteroidota</taxon>
        <taxon>Flavobacteriia</taxon>
        <taxon>Flavobacteriales</taxon>
        <taxon>Flavobacteriaceae</taxon>
        <taxon>Salinimicrobium</taxon>
    </lineage>
</organism>
<gene>
    <name evidence="1" type="ORF">ACFSTG_09970</name>
</gene>
<evidence type="ECO:0000313" key="1">
    <source>
        <dbReference type="EMBL" id="MFD2518218.1"/>
    </source>
</evidence>
<dbReference type="PANTHER" id="PTHR34301">
    <property type="entry name" value="DNA-BINDING PROTEIN-RELATED"/>
    <property type="match status" value="1"/>
</dbReference>
<dbReference type="InterPro" id="IPR027417">
    <property type="entry name" value="P-loop_NTPase"/>
</dbReference>
<dbReference type="EMBL" id="JBHULT010000009">
    <property type="protein sequence ID" value="MFD2518218.1"/>
    <property type="molecule type" value="Genomic_DNA"/>
</dbReference>